<gene>
    <name evidence="2" type="ORF">FJU11_09515</name>
</gene>
<dbReference type="Proteomes" id="UP000320314">
    <property type="component" value="Unassembled WGS sequence"/>
</dbReference>
<dbReference type="GO" id="GO:0044877">
    <property type="term" value="F:protein-containing complex binding"/>
    <property type="evidence" value="ECO:0007669"/>
    <property type="project" value="TreeGrafter"/>
</dbReference>
<feature type="domain" description="NAD(P)-binding" evidence="1">
    <location>
        <begin position="14"/>
        <end position="158"/>
    </location>
</feature>
<dbReference type="InterPro" id="IPR036291">
    <property type="entry name" value="NAD(P)-bd_dom_sf"/>
</dbReference>
<dbReference type="InterPro" id="IPR016040">
    <property type="entry name" value="NAD(P)-bd_dom"/>
</dbReference>
<evidence type="ECO:0000313" key="2">
    <source>
        <dbReference type="EMBL" id="TPW28379.1"/>
    </source>
</evidence>
<evidence type="ECO:0000259" key="1">
    <source>
        <dbReference type="Pfam" id="PF13460"/>
    </source>
</evidence>
<dbReference type="CDD" id="cd05271">
    <property type="entry name" value="NDUFA9_like_SDR_a"/>
    <property type="match status" value="1"/>
</dbReference>
<dbReference type="EMBL" id="VHLH01000015">
    <property type="protein sequence ID" value="TPW28379.1"/>
    <property type="molecule type" value="Genomic_DNA"/>
</dbReference>
<dbReference type="PANTHER" id="PTHR12126:SF11">
    <property type="entry name" value="NADH DEHYDROGENASE [UBIQUINONE] 1 ALPHA SUBCOMPLEX SUBUNIT 9, MITOCHONDRIAL"/>
    <property type="match status" value="1"/>
</dbReference>
<keyword evidence="3" id="KW-1185">Reference proteome</keyword>
<dbReference type="Pfam" id="PF13460">
    <property type="entry name" value="NAD_binding_10"/>
    <property type="match status" value="1"/>
</dbReference>
<evidence type="ECO:0000313" key="3">
    <source>
        <dbReference type="Proteomes" id="UP000320314"/>
    </source>
</evidence>
<reference evidence="2 3" key="1">
    <citation type="submission" date="2019-06" db="EMBL/GenBank/DDBJ databases">
        <authorList>
            <person name="Li M."/>
        </authorList>
    </citation>
    <scope>NUCLEOTIDE SEQUENCE [LARGE SCALE GENOMIC DNA]</scope>
    <source>
        <strain evidence="2 3">BGMRC6574</strain>
    </source>
</reference>
<dbReference type="SUPFAM" id="SSF51735">
    <property type="entry name" value="NAD(P)-binding Rossmann-fold domains"/>
    <property type="match status" value="1"/>
</dbReference>
<dbReference type="Gene3D" id="3.40.50.720">
    <property type="entry name" value="NAD(P)-binding Rossmann-like Domain"/>
    <property type="match status" value="1"/>
</dbReference>
<dbReference type="OrthoDB" id="9776313at2"/>
<organism evidence="2 3">
    <name type="scientific">Pararhizobium mangrovi</name>
    <dbReference type="NCBI Taxonomy" id="2590452"/>
    <lineage>
        <taxon>Bacteria</taxon>
        <taxon>Pseudomonadati</taxon>
        <taxon>Pseudomonadota</taxon>
        <taxon>Alphaproteobacteria</taxon>
        <taxon>Hyphomicrobiales</taxon>
        <taxon>Rhizobiaceae</taxon>
        <taxon>Rhizobium/Agrobacterium group</taxon>
        <taxon>Pararhizobium</taxon>
    </lineage>
</organism>
<dbReference type="InterPro" id="IPR051207">
    <property type="entry name" value="ComplexI_NDUFA9_subunit"/>
</dbReference>
<name>A0A506U6Y4_9HYPH</name>
<sequence>MEAIEQPELVTIFGGSGFLGRHVVQLLAQRGYRIRVAARRPQLTMHLNPLGQVGQIVAVQANLRDRASIERAVEGSDHVVNCVGILFEGGSNTFAAIQEEGAKTVAEAARKHGSTLTHVSAIGADPESESVYAQTKGRAERSIMEEGPETVIVRPSILFGPEDNFFNKFANMARFSPFIPLIGGGKTRLQPVFAPDVAEVIARHVDGKIAPGIWELGGPEVLTFRECMEEMLSVIQRRRAMVNVPWGMATSLGSFFSKLPVEPPLTDDQVKLLKNDNVVSEEARREGRTFEALSIKPVSLAAVLPEYLVRFRVAGQFSRWTRST</sequence>
<comment type="caution">
    <text evidence="2">The sequence shown here is derived from an EMBL/GenBank/DDBJ whole genome shotgun (WGS) entry which is preliminary data.</text>
</comment>
<dbReference type="RefSeq" id="WP_141166810.1">
    <property type="nucleotide sequence ID" value="NZ_VHLH01000015.1"/>
</dbReference>
<proteinExistence type="predicted"/>
<accession>A0A506U6Y4</accession>
<dbReference type="PANTHER" id="PTHR12126">
    <property type="entry name" value="NADH-UBIQUINONE OXIDOREDUCTASE 39 KDA SUBUNIT-RELATED"/>
    <property type="match status" value="1"/>
</dbReference>
<dbReference type="FunFam" id="3.40.50.720:FF:000702">
    <property type="entry name" value="NADH dehydrogenase (Ubiquinone)"/>
    <property type="match status" value="1"/>
</dbReference>
<protein>
    <submittedName>
        <fullName evidence="2">Complex I NDUFA9 subunit family protein</fullName>
    </submittedName>
</protein>
<dbReference type="AlphaFoldDB" id="A0A506U6Y4"/>